<sequence>MRKLAVGVVVILLPVVLVFKSIFVAGSLAWGDAPHFFPEEIRELVLEPLAWTSRGNNFGGVNKYVFVWPLMALYGLISNNDLAIRILFYIPSVVFSVLGALLLTKYLKLSKVTQFFTGAVYLLNTYFLLLVDGGQVGVALAYGLFPFAMLRIKKFLDSPSLKAYYFSLFVLLFLTIADPRVAIIAVLTVAIWQVLELKLKRLGYLIPLLVAWIGVSMYWIFPLLKNDAIGVLVSSNPAVFGEITRPPVYFAGIPVLVFLGGLLKKERTYFVFLLLFLSFSFLTLGIIPFEKVPFGFAFRDSTKFFIPMILFAGILIGNAADKFKNFLFSAVCFLYILFLIYPAVVGKMNFVLSSRNPGNDYQKIYENLKADDSFFRCNDYQKIYENLKADDSFFRSVWFPERHPLTFELEQKPALNAVELAKERPFAAINAGEDVLNFLNNKDFTNLFRLFGIKYLVLSGNARQVSQSQEDEKSWNTILELVEENKNLDRVDWGVSFPVYKLKEDTYPDFYSVDQIVLVVGPDLGLKYIFTPSIYLEDGKWDPRILEGKDKGSIKILFNGKGKDDLVMGLLQKYFVSPYQNSASQWAVHQTDQYLKYKYELLIRGISFTDFDYSRGIAFSTIPGEKIKFSFNVPKDGTYILAVRSMNEKGSGLVWKVDTKNLKKGNFDYEYKNDSQISILNAVALVPESEYEKALNLANAFVSNFGIIDTPNLKSMGEIKTLDVSKYGTLKYKFKTPSSGFWVIHNQKYNELWKLKVPVYSMVNGFYVKPGWNDLSIEFRGQENVRWGIYFSSILLILVAIVYLWRKS</sequence>
<feature type="transmembrane region" description="Helical" evidence="1">
    <location>
        <begin position="204"/>
        <end position="224"/>
    </location>
</feature>
<keyword evidence="1" id="KW-0812">Transmembrane</keyword>
<dbReference type="EMBL" id="LBWB01000055">
    <property type="protein sequence ID" value="KKQ96998.1"/>
    <property type="molecule type" value="Genomic_DNA"/>
</dbReference>
<keyword evidence="1" id="KW-1133">Transmembrane helix</keyword>
<evidence type="ECO:0000256" key="1">
    <source>
        <dbReference type="SAM" id="Phobius"/>
    </source>
</evidence>
<feature type="transmembrane region" description="Helical" evidence="1">
    <location>
        <begin position="301"/>
        <end position="319"/>
    </location>
</feature>
<gene>
    <name evidence="2" type="ORF">UT24_C0055G0002</name>
</gene>
<dbReference type="STRING" id="1618574.UT24_C0055G0002"/>
<evidence type="ECO:0000313" key="3">
    <source>
        <dbReference type="Proteomes" id="UP000033881"/>
    </source>
</evidence>
<feature type="transmembrane region" description="Helical" evidence="1">
    <location>
        <begin position="86"/>
        <end position="107"/>
    </location>
</feature>
<feature type="transmembrane region" description="Helical" evidence="1">
    <location>
        <begin position="326"/>
        <end position="344"/>
    </location>
</feature>
<comment type="caution">
    <text evidence="2">The sequence shown here is derived from an EMBL/GenBank/DDBJ whole genome shotgun (WGS) entry which is preliminary data.</text>
</comment>
<proteinExistence type="predicted"/>
<protein>
    <recommendedName>
        <fullName evidence="4">Membrane protein 6-pyruvoyl-tetrahydropterin synthase-related domain-containing protein</fullName>
    </recommendedName>
</protein>
<evidence type="ECO:0008006" key="4">
    <source>
        <dbReference type="Google" id="ProtNLM"/>
    </source>
</evidence>
<dbReference type="AlphaFoldDB" id="A0A0G0LYH6"/>
<feature type="transmembrane region" description="Helical" evidence="1">
    <location>
        <begin position="270"/>
        <end position="289"/>
    </location>
</feature>
<feature type="transmembrane region" description="Helical" evidence="1">
    <location>
        <begin position="244"/>
        <end position="263"/>
    </location>
</feature>
<keyword evidence="1" id="KW-0472">Membrane</keyword>
<feature type="transmembrane region" description="Helical" evidence="1">
    <location>
        <begin position="165"/>
        <end position="192"/>
    </location>
</feature>
<evidence type="ECO:0000313" key="2">
    <source>
        <dbReference type="EMBL" id="KKQ96998.1"/>
    </source>
</evidence>
<dbReference type="Proteomes" id="UP000033881">
    <property type="component" value="Unassembled WGS sequence"/>
</dbReference>
<reference evidence="2 3" key="1">
    <citation type="journal article" date="2015" name="Nature">
        <title>rRNA introns, odd ribosomes, and small enigmatic genomes across a large radiation of phyla.</title>
        <authorList>
            <person name="Brown C.T."/>
            <person name="Hug L.A."/>
            <person name="Thomas B.C."/>
            <person name="Sharon I."/>
            <person name="Castelle C.J."/>
            <person name="Singh A."/>
            <person name="Wilkins M.J."/>
            <person name="Williams K.H."/>
            <person name="Banfield J.F."/>
        </authorList>
    </citation>
    <scope>NUCLEOTIDE SEQUENCE [LARGE SCALE GENOMIC DNA]</scope>
</reference>
<feature type="transmembrane region" description="Helical" evidence="1">
    <location>
        <begin position="119"/>
        <end position="145"/>
    </location>
</feature>
<name>A0A0G0LYH6_9BACT</name>
<accession>A0A0G0LYH6</accession>
<feature type="transmembrane region" description="Helical" evidence="1">
    <location>
        <begin position="787"/>
        <end position="805"/>
    </location>
</feature>
<organism evidence="2 3">
    <name type="scientific">Candidatus Woesebacteria bacterium GW2011_GWB1_39_12</name>
    <dbReference type="NCBI Taxonomy" id="1618574"/>
    <lineage>
        <taxon>Bacteria</taxon>
        <taxon>Candidatus Woeseibacteriota</taxon>
    </lineage>
</organism>